<keyword evidence="3" id="KW-1185">Reference proteome</keyword>
<feature type="region of interest" description="Disordered" evidence="1">
    <location>
        <begin position="266"/>
        <end position="296"/>
    </location>
</feature>
<dbReference type="EMBL" id="MU129127">
    <property type="protein sequence ID" value="KAF9506027.1"/>
    <property type="molecule type" value="Genomic_DNA"/>
</dbReference>
<feature type="region of interest" description="Disordered" evidence="1">
    <location>
        <begin position="27"/>
        <end position="64"/>
    </location>
</feature>
<accession>A0A9P6AI89</accession>
<dbReference type="Proteomes" id="UP000886523">
    <property type="component" value="Unassembled WGS sequence"/>
</dbReference>
<evidence type="ECO:0000313" key="3">
    <source>
        <dbReference type="Proteomes" id="UP000886523"/>
    </source>
</evidence>
<evidence type="ECO:0000313" key="2">
    <source>
        <dbReference type="EMBL" id="KAF9506027.1"/>
    </source>
</evidence>
<proteinExistence type="predicted"/>
<reference evidence="2" key="1">
    <citation type="journal article" date="2020" name="Nat. Commun.">
        <title>Large-scale genome sequencing of mycorrhizal fungi provides insights into the early evolution of symbiotic traits.</title>
        <authorList>
            <person name="Miyauchi S."/>
            <person name="Kiss E."/>
            <person name="Kuo A."/>
            <person name="Drula E."/>
            <person name="Kohler A."/>
            <person name="Sanchez-Garcia M."/>
            <person name="Morin E."/>
            <person name="Andreopoulos B."/>
            <person name="Barry K.W."/>
            <person name="Bonito G."/>
            <person name="Buee M."/>
            <person name="Carver A."/>
            <person name="Chen C."/>
            <person name="Cichocki N."/>
            <person name="Clum A."/>
            <person name="Culley D."/>
            <person name="Crous P.W."/>
            <person name="Fauchery L."/>
            <person name="Girlanda M."/>
            <person name="Hayes R.D."/>
            <person name="Keri Z."/>
            <person name="LaButti K."/>
            <person name="Lipzen A."/>
            <person name="Lombard V."/>
            <person name="Magnuson J."/>
            <person name="Maillard F."/>
            <person name="Murat C."/>
            <person name="Nolan M."/>
            <person name="Ohm R.A."/>
            <person name="Pangilinan J."/>
            <person name="Pereira M.F."/>
            <person name="Perotto S."/>
            <person name="Peter M."/>
            <person name="Pfister S."/>
            <person name="Riley R."/>
            <person name="Sitrit Y."/>
            <person name="Stielow J.B."/>
            <person name="Szollosi G."/>
            <person name="Zifcakova L."/>
            <person name="Stursova M."/>
            <person name="Spatafora J.W."/>
            <person name="Tedersoo L."/>
            <person name="Vaario L.M."/>
            <person name="Yamada A."/>
            <person name="Yan M."/>
            <person name="Wang P."/>
            <person name="Xu J."/>
            <person name="Bruns T."/>
            <person name="Baldrian P."/>
            <person name="Vilgalys R."/>
            <person name="Dunand C."/>
            <person name="Henrissat B."/>
            <person name="Grigoriev I.V."/>
            <person name="Hibbett D."/>
            <person name="Nagy L.G."/>
            <person name="Martin F.M."/>
        </authorList>
    </citation>
    <scope>NUCLEOTIDE SEQUENCE</scope>
    <source>
        <strain evidence="2">UP504</strain>
    </source>
</reference>
<protein>
    <submittedName>
        <fullName evidence="2">Uncharacterized protein</fullName>
    </submittedName>
</protein>
<evidence type="ECO:0000256" key="1">
    <source>
        <dbReference type="SAM" id="MobiDB-lite"/>
    </source>
</evidence>
<comment type="caution">
    <text evidence="2">The sequence shown here is derived from an EMBL/GenBank/DDBJ whole genome shotgun (WGS) entry which is preliminary data.</text>
</comment>
<sequence length="390" mass="42954">MINLARLVTIPLGQLYRPDLIWHRNKTSTKHEESGKPDSAPLTETLGSTKVPKKLTSIPPPSDRVTQLPTATNSVGPKRDVTDCYTLHGYTIHVDPNNSEVPAPIWHHKAIANLSKAGGPWLGGTGSDVSAIMKRRAEEDEQHHHEDIEIAAASLKLAPMAQRAPRVAHTSSSSHHLKKEKMHFKYFLINPDEPNVAGEQEMKQVMSDDSSRVDLSLTGVNINIKNATSNINSSNDEIFSETMDNHSRLSPPDLDMHSSAYNSDRIDLVDDHGNSANNSTSLGKDASPESEGGYGLELIGHPLPKHASEFDSDNTDTEHLTVKKPCLRTLELPKSSKVHLSLPPTAQTQLHSLTPFLLEKDPRKASSCTHWDESIELRLITVSISNPCKY</sequence>
<dbReference type="AlphaFoldDB" id="A0A9P6AI89"/>
<name>A0A9P6AI89_9AGAM</name>
<organism evidence="2 3">
    <name type="scientific">Hydnum rufescens UP504</name>
    <dbReference type="NCBI Taxonomy" id="1448309"/>
    <lineage>
        <taxon>Eukaryota</taxon>
        <taxon>Fungi</taxon>
        <taxon>Dikarya</taxon>
        <taxon>Basidiomycota</taxon>
        <taxon>Agaricomycotina</taxon>
        <taxon>Agaricomycetes</taxon>
        <taxon>Cantharellales</taxon>
        <taxon>Hydnaceae</taxon>
        <taxon>Hydnum</taxon>
    </lineage>
</organism>
<gene>
    <name evidence="2" type="ORF">BS47DRAFT_1367646</name>
</gene>